<feature type="region of interest" description="Disordered" evidence="1">
    <location>
        <begin position="159"/>
        <end position="230"/>
    </location>
</feature>
<evidence type="ECO:0000256" key="1">
    <source>
        <dbReference type="SAM" id="MobiDB-lite"/>
    </source>
</evidence>
<accession>A0ABR3RUA4</accession>
<feature type="compositionally biased region" description="Acidic residues" evidence="1">
    <location>
        <begin position="271"/>
        <end position="294"/>
    </location>
</feature>
<dbReference type="Proteomes" id="UP001521785">
    <property type="component" value="Unassembled WGS sequence"/>
</dbReference>
<name>A0ABR3RUA4_9PLEO</name>
<gene>
    <name evidence="2" type="ORF">SLS60_002953</name>
</gene>
<proteinExistence type="predicted"/>
<evidence type="ECO:0000313" key="3">
    <source>
        <dbReference type="Proteomes" id="UP001521785"/>
    </source>
</evidence>
<feature type="region of interest" description="Disordered" evidence="1">
    <location>
        <begin position="269"/>
        <end position="333"/>
    </location>
</feature>
<reference evidence="2 3" key="1">
    <citation type="submission" date="2024-02" db="EMBL/GenBank/DDBJ databases">
        <title>De novo assembly and annotation of 12 fungi associated with fruit tree decline syndrome in Ontario, Canada.</title>
        <authorList>
            <person name="Sulman M."/>
            <person name="Ellouze W."/>
            <person name="Ilyukhin E."/>
        </authorList>
    </citation>
    <scope>NUCLEOTIDE SEQUENCE [LARGE SCALE GENOMIC DNA]</scope>
    <source>
        <strain evidence="2 3">M42-189</strain>
    </source>
</reference>
<feature type="compositionally biased region" description="Polar residues" evidence="1">
    <location>
        <begin position="219"/>
        <end position="230"/>
    </location>
</feature>
<dbReference type="EMBL" id="JAKJXO020000003">
    <property type="protein sequence ID" value="KAL1608014.1"/>
    <property type="molecule type" value="Genomic_DNA"/>
</dbReference>
<evidence type="ECO:0000313" key="2">
    <source>
        <dbReference type="EMBL" id="KAL1608014.1"/>
    </source>
</evidence>
<protein>
    <submittedName>
        <fullName evidence="2">Uncharacterized protein</fullName>
    </submittedName>
</protein>
<comment type="caution">
    <text evidence="2">The sequence shown here is derived from an EMBL/GenBank/DDBJ whole genome shotgun (WGS) entry which is preliminary data.</text>
</comment>
<organism evidence="2 3">
    <name type="scientific">Paraconiothyrium brasiliense</name>
    <dbReference type="NCBI Taxonomy" id="300254"/>
    <lineage>
        <taxon>Eukaryota</taxon>
        <taxon>Fungi</taxon>
        <taxon>Dikarya</taxon>
        <taxon>Ascomycota</taxon>
        <taxon>Pezizomycotina</taxon>
        <taxon>Dothideomycetes</taxon>
        <taxon>Pleosporomycetidae</taxon>
        <taxon>Pleosporales</taxon>
        <taxon>Massarineae</taxon>
        <taxon>Didymosphaeriaceae</taxon>
        <taxon>Paraconiothyrium</taxon>
    </lineage>
</organism>
<keyword evidence="3" id="KW-1185">Reference proteome</keyword>
<sequence>MPTSPLLKGISSFFSPAYTRAQSIYPSVEENPSEILSLADITDITLRLKVAQLLAIAPELPIQDLCNLLIGMKGNVAKARESVFQHATRATGVSPMLANAKTMKPEPLQQALQPHSSRGDAMVVDDSDDDVEAVMTKLEMDNSEIWIDNDILASPVPEVRKSKPTSLSKCEAGARSKGTHKHTTNTKPIDTRHNLFVKPPSGNVRRHTPPSNRAPHTWTYPTPSESLGTPVSTYSLYQEPGYSPSATSLRNPRLRCPRGNSIDNVFVIPDTDSDLESDGMYEDSQPDADTDEDYASNRDSMDDAEMEDLGEDLHIDMVSPFDDPSIVIDSAER</sequence>